<keyword evidence="2" id="KW-1185">Reference proteome</keyword>
<protein>
    <submittedName>
        <fullName evidence="1">Uncharacterized protein</fullName>
    </submittedName>
</protein>
<sequence>MQALKLHIFLFIAAFMLVSKPFMGFSVYKQLQSENSPTILVKAFAKRKHEYIENGQFDIQGSLKHLADPLQELTLLLGCLLASLFPAVLNTVKNITNGFLANIRLSLLPSQQLYLLAGKLSI</sequence>
<accession>H1YBF9</accession>
<dbReference type="STRING" id="714943.Mucpa_0849"/>
<evidence type="ECO:0000313" key="2">
    <source>
        <dbReference type="Proteomes" id="UP000002774"/>
    </source>
</evidence>
<name>H1YBF9_9SPHI</name>
<dbReference type="Proteomes" id="UP000002774">
    <property type="component" value="Chromosome"/>
</dbReference>
<dbReference type="AlphaFoldDB" id="H1YBF9"/>
<gene>
    <name evidence="1" type="ORF">Mucpa_0849</name>
</gene>
<proteinExistence type="predicted"/>
<dbReference type="HOGENOM" id="CLU_2024110_0_0_10"/>
<dbReference type="EMBL" id="CM001403">
    <property type="protein sequence ID" value="EHQ25030.1"/>
    <property type="molecule type" value="Genomic_DNA"/>
</dbReference>
<dbReference type="OrthoDB" id="799253at2"/>
<organism evidence="1 2">
    <name type="scientific">Mucilaginibacter paludis DSM 18603</name>
    <dbReference type="NCBI Taxonomy" id="714943"/>
    <lineage>
        <taxon>Bacteria</taxon>
        <taxon>Pseudomonadati</taxon>
        <taxon>Bacteroidota</taxon>
        <taxon>Sphingobacteriia</taxon>
        <taxon>Sphingobacteriales</taxon>
        <taxon>Sphingobacteriaceae</taxon>
        <taxon>Mucilaginibacter</taxon>
    </lineage>
</organism>
<evidence type="ECO:0000313" key="1">
    <source>
        <dbReference type="EMBL" id="EHQ25030.1"/>
    </source>
</evidence>
<dbReference type="RefSeq" id="WP_008504653.1">
    <property type="nucleotide sequence ID" value="NZ_CM001403.1"/>
</dbReference>
<reference evidence="1" key="1">
    <citation type="submission" date="2011-09" db="EMBL/GenBank/DDBJ databases">
        <title>The permanent draft genome of Mucilaginibacter paludis DSM 18603.</title>
        <authorList>
            <consortium name="US DOE Joint Genome Institute (JGI-PGF)"/>
            <person name="Lucas S."/>
            <person name="Han J."/>
            <person name="Lapidus A."/>
            <person name="Bruce D."/>
            <person name="Goodwin L."/>
            <person name="Pitluck S."/>
            <person name="Peters L."/>
            <person name="Kyrpides N."/>
            <person name="Mavromatis K."/>
            <person name="Ivanova N."/>
            <person name="Mikhailova N."/>
            <person name="Held B."/>
            <person name="Detter J.C."/>
            <person name="Tapia R."/>
            <person name="Han C."/>
            <person name="Land M."/>
            <person name="Hauser L."/>
            <person name="Markowitz V."/>
            <person name="Cheng J.-F."/>
            <person name="Hugenholtz P."/>
            <person name="Woyke T."/>
            <person name="Wu D."/>
            <person name="Tindall B."/>
            <person name="Brambilla E."/>
            <person name="Klenk H.-P."/>
            <person name="Eisen J.A."/>
        </authorList>
    </citation>
    <scope>NUCLEOTIDE SEQUENCE [LARGE SCALE GENOMIC DNA]</scope>
    <source>
        <strain evidence="1">DSM 18603</strain>
    </source>
</reference>
<dbReference type="eggNOG" id="ENOG502ZQ70">
    <property type="taxonomic scope" value="Bacteria"/>
</dbReference>